<evidence type="ECO:0000313" key="1">
    <source>
        <dbReference type="EMBL" id="EGG55703.1"/>
    </source>
</evidence>
<dbReference type="EMBL" id="AFBP01000022">
    <property type="protein sequence ID" value="EGG55703.1"/>
    <property type="molecule type" value="Genomic_DNA"/>
</dbReference>
<dbReference type="HOGENOM" id="CLU_3138715_0_0_4"/>
<protein>
    <submittedName>
        <fullName evidence="1">Uncharacterized protein</fullName>
    </submittedName>
</protein>
<dbReference type="AlphaFoldDB" id="F3QJ55"/>
<accession>F3QJ55</accession>
<reference evidence="1 2" key="1">
    <citation type="submission" date="2011-02" db="EMBL/GenBank/DDBJ databases">
        <authorList>
            <person name="Weinstock G."/>
            <person name="Sodergren E."/>
            <person name="Clifton S."/>
            <person name="Fulton L."/>
            <person name="Fulton B."/>
            <person name="Courtney L."/>
            <person name="Fronick C."/>
            <person name="Harrison M."/>
            <person name="Strong C."/>
            <person name="Farmer C."/>
            <person name="Delahaunty K."/>
            <person name="Markovic C."/>
            <person name="Hall O."/>
            <person name="Minx P."/>
            <person name="Tomlinson C."/>
            <person name="Mitreva M."/>
            <person name="Hou S."/>
            <person name="Chen J."/>
            <person name="Wollam A."/>
            <person name="Pepin K.H."/>
            <person name="Johnson M."/>
            <person name="Bhonagiri V."/>
            <person name="Zhang X."/>
            <person name="Suruliraj S."/>
            <person name="Warren W."/>
            <person name="Chinwalla A."/>
            <person name="Mardis E.R."/>
            <person name="Wilson R.K."/>
        </authorList>
    </citation>
    <scope>NUCLEOTIDE SEQUENCE [LARGE SCALE GENOMIC DNA]</scope>
    <source>
        <strain evidence="1 2">YIT 11859</strain>
    </source>
</reference>
<proteinExistence type="predicted"/>
<name>F3QJ55_9BURK</name>
<sequence length="49" mass="5555">MPRAQTEDYQRKEFLEAPEKAKAAGMLNLCGCASMSAIGRRNYLSYRID</sequence>
<keyword evidence="2" id="KW-1185">Reference proteome</keyword>
<dbReference type="Proteomes" id="UP000005156">
    <property type="component" value="Unassembled WGS sequence"/>
</dbReference>
<evidence type="ECO:0000313" key="2">
    <source>
        <dbReference type="Proteomes" id="UP000005156"/>
    </source>
</evidence>
<organism evidence="1 2">
    <name type="scientific">Parasutterella excrementihominis YIT 11859</name>
    <dbReference type="NCBI Taxonomy" id="762966"/>
    <lineage>
        <taxon>Bacteria</taxon>
        <taxon>Pseudomonadati</taxon>
        <taxon>Pseudomonadota</taxon>
        <taxon>Betaproteobacteria</taxon>
        <taxon>Burkholderiales</taxon>
        <taxon>Sutterellaceae</taxon>
        <taxon>Parasutterella</taxon>
    </lineage>
</organism>
<gene>
    <name evidence="1" type="ORF">HMPREF9439_00955</name>
</gene>
<comment type="caution">
    <text evidence="1">The sequence shown here is derived from an EMBL/GenBank/DDBJ whole genome shotgun (WGS) entry which is preliminary data.</text>
</comment>